<dbReference type="Pfam" id="PF23911">
    <property type="entry name" value="DUF7253"/>
    <property type="match status" value="1"/>
</dbReference>
<evidence type="ECO:0000259" key="1">
    <source>
        <dbReference type="Pfam" id="PF23911"/>
    </source>
</evidence>
<accession>A0A8S5QQ25</accession>
<dbReference type="EMBL" id="BK015703">
    <property type="protein sequence ID" value="DAE20905.1"/>
    <property type="molecule type" value="Genomic_DNA"/>
</dbReference>
<reference evidence="2" key="1">
    <citation type="journal article" date="2021" name="Proc. Natl. Acad. Sci. U.S.A.">
        <title>A Catalog of Tens of Thousands of Viruses from Human Metagenomes Reveals Hidden Associations with Chronic Diseases.</title>
        <authorList>
            <person name="Tisza M.J."/>
            <person name="Buck C.B."/>
        </authorList>
    </citation>
    <scope>NUCLEOTIDE SEQUENCE</scope>
    <source>
        <strain evidence="2">CtgBD49</strain>
    </source>
</reference>
<name>A0A8S5QQ25_9CAUD</name>
<dbReference type="InterPro" id="IPR055677">
    <property type="entry name" value="DUF7253"/>
</dbReference>
<proteinExistence type="predicted"/>
<sequence length="107" mass="12332">MGKFYGKVGYGETVETSPDIWEEQIVERAYYGDILKNSRQWEKGEGLNDNLRINNSISVVADAYAYENFANIRYVEWMGAKWKITNVEVQRPRLIFTLGGVYNGPTQ</sequence>
<protein>
    <recommendedName>
        <fullName evidence="1">DUF7253 domain-containing protein</fullName>
    </recommendedName>
</protein>
<feature type="domain" description="DUF7253" evidence="1">
    <location>
        <begin position="1"/>
        <end position="106"/>
    </location>
</feature>
<organism evidence="2">
    <name type="scientific">Siphoviridae sp. ctgBD49</name>
    <dbReference type="NCBI Taxonomy" id="2826420"/>
    <lineage>
        <taxon>Viruses</taxon>
        <taxon>Duplodnaviria</taxon>
        <taxon>Heunggongvirae</taxon>
        <taxon>Uroviricota</taxon>
        <taxon>Caudoviricetes</taxon>
    </lineage>
</organism>
<evidence type="ECO:0000313" key="2">
    <source>
        <dbReference type="EMBL" id="DAE20905.1"/>
    </source>
</evidence>